<dbReference type="RefSeq" id="WP_121524618.1">
    <property type="nucleotide sequence ID" value="NZ_RCHR01000007.1"/>
</dbReference>
<evidence type="ECO:0000313" key="1">
    <source>
        <dbReference type="EMBL" id="RLL41778.1"/>
    </source>
</evidence>
<dbReference type="AlphaFoldDB" id="A0A498DAE6"/>
<dbReference type="Proteomes" id="UP000270219">
    <property type="component" value="Unassembled WGS sequence"/>
</dbReference>
<keyword evidence="2" id="KW-1185">Reference proteome</keyword>
<protein>
    <submittedName>
        <fullName evidence="1">Uncharacterized protein</fullName>
    </submittedName>
</protein>
<gene>
    <name evidence="1" type="ORF">D8M04_17065</name>
</gene>
<proteinExistence type="predicted"/>
<dbReference type="OrthoDB" id="2666601at2"/>
<evidence type="ECO:0000313" key="2">
    <source>
        <dbReference type="Proteomes" id="UP000270219"/>
    </source>
</evidence>
<name>A0A498DAE6_9BACI</name>
<sequence>MTSIKYGFLKIEQLTTSSGLFIGTNIHKGRKSQTSINEGFGTIKGKQNKIRDNTAMIKKNLKRN</sequence>
<reference evidence="1 2" key="1">
    <citation type="submission" date="2018-10" db="EMBL/GenBank/DDBJ databases">
        <title>Oceanobacillus sp. YLB-02 draft genome.</title>
        <authorList>
            <person name="Yu L."/>
        </authorList>
    </citation>
    <scope>NUCLEOTIDE SEQUENCE [LARGE SCALE GENOMIC DNA]</scope>
    <source>
        <strain evidence="1 2">YLB-02</strain>
    </source>
</reference>
<accession>A0A498DAE6</accession>
<organism evidence="1 2">
    <name type="scientific">Oceanobacillus piezotolerans</name>
    <dbReference type="NCBI Taxonomy" id="2448030"/>
    <lineage>
        <taxon>Bacteria</taxon>
        <taxon>Bacillati</taxon>
        <taxon>Bacillota</taxon>
        <taxon>Bacilli</taxon>
        <taxon>Bacillales</taxon>
        <taxon>Bacillaceae</taxon>
        <taxon>Oceanobacillus</taxon>
    </lineage>
</organism>
<comment type="caution">
    <text evidence="1">The sequence shown here is derived from an EMBL/GenBank/DDBJ whole genome shotgun (WGS) entry which is preliminary data.</text>
</comment>
<dbReference type="EMBL" id="RCHR01000007">
    <property type="protein sequence ID" value="RLL41778.1"/>
    <property type="molecule type" value="Genomic_DNA"/>
</dbReference>